<feature type="transmembrane region" description="Helical" evidence="8">
    <location>
        <begin position="430"/>
        <end position="452"/>
    </location>
</feature>
<dbReference type="AlphaFoldDB" id="S8E244"/>
<dbReference type="Gene3D" id="1.20.1720.10">
    <property type="entry name" value="Multidrug resistance protein D"/>
    <property type="match status" value="1"/>
</dbReference>
<comment type="similarity">
    <text evidence="2">Belongs to the major facilitator superfamily.</text>
</comment>
<feature type="transmembrane region" description="Helical" evidence="8">
    <location>
        <begin position="206"/>
        <end position="225"/>
    </location>
</feature>
<dbReference type="SUPFAM" id="SSF103473">
    <property type="entry name" value="MFS general substrate transporter"/>
    <property type="match status" value="1"/>
</dbReference>
<keyword evidence="3" id="KW-0813">Transport</keyword>
<feature type="transmembrane region" description="Helical" evidence="8">
    <location>
        <begin position="271"/>
        <end position="289"/>
    </location>
</feature>
<dbReference type="GO" id="GO:0005886">
    <property type="term" value="C:plasma membrane"/>
    <property type="evidence" value="ECO:0007669"/>
    <property type="project" value="TreeGrafter"/>
</dbReference>
<feature type="compositionally biased region" description="Basic and acidic residues" evidence="7">
    <location>
        <begin position="47"/>
        <end position="58"/>
    </location>
</feature>
<feature type="transmembrane region" description="Helical" evidence="8">
    <location>
        <begin position="142"/>
        <end position="168"/>
    </location>
</feature>
<evidence type="ECO:0000259" key="9">
    <source>
        <dbReference type="PROSITE" id="PS50850"/>
    </source>
</evidence>
<protein>
    <recommendedName>
        <fullName evidence="9">Major facilitator superfamily (MFS) profile domain-containing protein</fullName>
    </recommendedName>
</protein>
<evidence type="ECO:0000256" key="7">
    <source>
        <dbReference type="SAM" id="MobiDB-lite"/>
    </source>
</evidence>
<feature type="transmembrane region" description="Helical" evidence="8">
    <location>
        <begin position="231"/>
        <end position="250"/>
    </location>
</feature>
<dbReference type="InParanoid" id="S8E244"/>
<feature type="transmembrane region" description="Helical" evidence="8">
    <location>
        <begin position="402"/>
        <end position="418"/>
    </location>
</feature>
<evidence type="ECO:0000256" key="2">
    <source>
        <dbReference type="ARBA" id="ARBA00008335"/>
    </source>
</evidence>
<feature type="transmembrane region" description="Helical" evidence="8">
    <location>
        <begin position="336"/>
        <end position="357"/>
    </location>
</feature>
<evidence type="ECO:0000256" key="4">
    <source>
        <dbReference type="ARBA" id="ARBA00022692"/>
    </source>
</evidence>
<dbReference type="FunFam" id="1.20.1720.10:FF:000013">
    <property type="entry name" value="Related to multidrug resistance proteins"/>
    <property type="match status" value="1"/>
</dbReference>
<keyword evidence="5 8" id="KW-1133">Transmembrane helix</keyword>
<keyword evidence="11" id="KW-1185">Reference proteome</keyword>
<feature type="transmembrane region" description="Helical" evidence="8">
    <location>
        <begin position="473"/>
        <end position="491"/>
    </location>
</feature>
<feature type="transmembrane region" description="Helical" evidence="8">
    <location>
        <begin position="377"/>
        <end position="395"/>
    </location>
</feature>
<dbReference type="Gene3D" id="1.20.1250.20">
    <property type="entry name" value="MFS general substrate transporter like domains"/>
    <property type="match status" value="1"/>
</dbReference>
<keyword evidence="4 8" id="KW-0812">Transmembrane</keyword>
<evidence type="ECO:0000256" key="8">
    <source>
        <dbReference type="SAM" id="Phobius"/>
    </source>
</evidence>
<dbReference type="PANTHER" id="PTHR23501">
    <property type="entry name" value="MAJOR FACILITATOR SUPERFAMILY"/>
    <property type="match status" value="1"/>
</dbReference>
<dbReference type="PRINTS" id="PR01036">
    <property type="entry name" value="TCRTETB"/>
</dbReference>
<evidence type="ECO:0000313" key="11">
    <source>
        <dbReference type="Proteomes" id="UP000015241"/>
    </source>
</evidence>
<evidence type="ECO:0000256" key="5">
    <source>
        <dbReference type="ARBA" id="ARBA00022989"/>
    </source>
</evidence>
<evidence type="ECO:0000256" key="3">
    <source>
        <dbReference type="ARBA" id="ARBA00022448"/>
    </source>
</evidence>
<name>S8E244_FOMSC</name>
<reference evidence="10 11" key="1">
    <citation type="journal article" date="2012" name="Science">
        <title>The Paleozoic origin of enzymatic lignin decomposition reconstructed from 31 fungal genomes.</title>
        <authorList>
            <person name="Floudas D."/>
            <person name="Binder M."/>
            <person name="Riley R."/>
            <person name="Barry K."/>
            <person name="Blanchette R.A."/>
            <person name="Henrissat B."/>
            <person name="Martinez A.T."/>
            <person name="Otillar R."/>
            <person name="Spatafora J.W."/>
            <person name="Yadav J.S."/>
            <person name="Aerts A."/>
            <person name="Benoit I."/>
            <person name="Boyd A."/>
            <person name="Carlson A."/>
            <person name="Copeland A."/>
            <person name="Coutinho P.M."/>
            <person name="de Vries R.P."/>
            <person name="Ferreira P."/>
            <person name="Findley K."/>
            <person name="Foster B."/>
            <person name="Gaskell J."/>
            <person name="Glotzer D."/>
            <person name="Gorecki P."/>
            <person name="Heitman J."/>
            <person name="Hesse C."/>
            <person name="Hori C."/>
            <person name="Igarashi K."/>
            <person name="Jurgens J.A."/>
            <person name="Kallen N."/>
            <person name="Kersten P."/>
            <person name="Kohler A."/>
            <person name="Kuees U."/>
            <person name="Kumar T.K.A."/>
            <person name="Kuo A."/>
            <person name="LaButti K."/>
            <person name="Larrondo L.F."/>
            <person name="Lindquist E."/>
            <person name="Ling A."/>
            <person name="Lombard V."/>
            <person name="Lucas S."/>
            <person name="Lundell T."/>
            <person name="Martin R."/>
            <person name="McLaughlin D.J."/>
            <person name="Morgenstern I."/>
            <person name="Morin E."/>
            <person name="Murat C."/>
            <person name="Nagy L.G."/>
            <person name="Nolan M."/>
            <person name="Ohm R.A."/>
            <person name="Patyshakuliyeva A."/>
            <person name="Rokas A."/>
            <person name="Ruiz-Duenas F.J."/>
            <person name="Sabat G."/>
            <person name="Salamov A."/>
            <person name="Samejima M."/>
            <person name="Schmutz J."/>
            <person name="Slot J.C."/>
            <person name="St John F."/>
            <person name="Stenlid J."/>
            <person name="Sun H."/>
            <person name="Sun S."/>
            <person name="Syed K."/>
            <person name="Tsang A."/>
            <person name="Wiebenga A."/>
            <person name="Young D."/>
            <person name="Pisabarro A."/>
            <person name="Eastwood D.C."/>
            <person name="Martin F."/>
            <person name="Cullen D."/>
            <person name="Grigoriev I.V."/>
            <person name="Hibbett D.S."/>
        </authorList>
    </citation>
    <scope>NUCLEOTIDE SEQUENCE</scope>
    <source>
        <strain evidence="11">FP-58527</strain>
    </source>
</reference>
<dbReference type="InterPro" id="IPR020846">
    <property type="entry name" value="MFS_dom"/>
</dbReference>
<evidence type="ECO:0000313" key="10">
    <source>
        <dbReference type="EMBL" id="EPS99206.1"/>
    </source>
</evidence>
<feature type="transmembrane region" description="Helical" evidence="8">
    <location>
        <begin position="295"/>
        <end position="316"/>
    </location>
</feature>
<evidence type="ECO:0000256" key="6">
    <source>
        <dbReference type="ARBA" id="ARBA00023136"/>
    </source>
</evidence>
<feature type="domain" description="Major facilitator superfamily (MFS) profile" evidence="9">
    <location>
        <begin position="77"/>
        <end position="564"/>
    </location>
</feature>
<feature type="region of interest" description="Disordered" evidence="7">
    <location>
        <begin position="28"/>
        <end position="67"/>
    </location>
</feature>
<feature type="transmembrane region" description="Helical" evidence="8">
    <location>
        <begin position="174"/>
        <end position="194"/>
    </location>
</feature>
<dbReference type="EMBL" id="KE504159">
    <property type="protein sequence ID" value="EPS99206.1"/>
    <property type="molecule type" value="Genomic_DNA"/>
</dbReference>
<dbReference type="OrthoDB" id="10021397at2759"/>
<dbReference type="InterPro" id="IPR036259">
    <property type="entry name" value="MFS_trans_sf"/>
</dbReference>
<dbReference type="STRING" id="743788.S8E244"/>
<organism evidence="10 11">
    <name type="scientific">Fomitopsis schrenkii</name>
    <name type="common">Brown rot fungus</name>
    <dbReference type="NCBI Taxonomy" id="2126942"/>
    <lineage>
        <taxon>Eukaryota</taxon>
        <taxon>Fungi</taxon>
        <taxon>Dikarya</taxon>
        <taxon>Basidiomycota</taxon>
        <taxon>Agaricomycotina</taxon>
        <taxon>Agaricomycetes</taxon>
        <taxon>Polyporales</taxon>
        <taxon>Fomitopsis</taxon>
    </lineage>
</organism>
<dbReference type="PANTHER" id="PTHR23501:SF189">
    <property type="entry name" value="DRUG TRANSPORTER, PUTATIVE (AFU_ORTHOLOGUE AFUA_4G03920)-RELATED"/>
    <property type="match status" value="1"/>
</dbReference>
<dbReference type="HOGENOM" id="CLU_000960_22_0_1"/>
<gene>
    <name evidence="10" type="ORF">FOMPIDRAFT_1060977</name>
</gene>
<dbReference type="Pfam" id="PF07690">
    <property type="entry name" value="MFS_1"/>
    <property type="match status" value="1"/>
</dbReference>
<dbReference type="GO" id="GO:0012505">
    <property type="term" value="C:endomembrane system"/>
    <property type="evidence" value="ECO:0007669"/>
    <property type="project" value="UniProtKB-SubCell"/>
</dbReference>
<keyword evidence="6 8" id="KW-0472">Membrane</keyword>
<dbReference type="eggNOG" id="KOG0254">
    <property type="taxonomic scope" value="Eukaryota"/>
</dbReference>
<accession>S8E244</accession>
<dbReference type="Proteomes" id="UP000015241">
    <property type="component" value="Unassembled WGS sequence"/>
</dbReference>
<dbReference type="PROSITE" id="PS50850">
    <property type="entry name" value="MFS"/>
    <property type="match status" value="1"/>
</dbReference>
<dbReference type="CDD" id="cd17502">
    <property type="entry name" value="MFS_Azr1_MDR_like"/>
    <property type="match status" value="1"/>
</dbReference>
<feature type="region of interest" description="Disordered" evidence="7">
    <location>
        <begin position="579"/>
        <end position="614"/>
    </location>
</feature>
<dbReference type="GO" id="GO:0022857">
    <property type="term" value="F:transmembrane transporter activity"/>
    <property type="evidence" value="ECO:0007669"/>
    <property type="project" value="InterPro"/>
</dbReference>
<dbReference type="InterPro" id="IPR011701">
    <property type="entry name" value="MFS"/>
</dbReference>
<comment type="subcellular location">
    <subcellularLocation>
        <location evidence="1">Endomembrane system</location>
        <topology evidence="1">Multi-pass membrane protein</topology>
    </subcellularLocation>
</comment>
<proteinExistence type="inferred from homology"/>
<evidence type="ECO:0000256" key="1">
    <source>
        <dbReference type="ARBA" id="ARBA00004127"/>
    </source>
</evidence>
<feature type="transmembrane region" description="Helical" evidence="8">
    <location>
        <begin position="541"/>
        <end position="561"/>
    </location>
</feature>
<sequence length="614" mass="66088">MSAPQLNLEDDAVDKSVADVREEAVLAPLEASGASGSDAPVPASVDQKAEAPEEKPDGDSPELTDQTNFLPTRQASATSHLFPVLCLTGPESNSVATALPSIEESLHGGTIGAWVATSYLLTSLASTPLYGRWSDIFGRKGVMLFALAVFLVFSLACALARTMIQLIVFRAFQGIGGGAIITMTLIIVSDIVSLKDRGKFMGINEAIIAVSNGVGPILGGIISQYTTWRWVFYINLPLAALAIATVVWLLPQKKVHGDIRKKLSQIDYVGSLLTIISSVLLLLGLNWGGVSYGWVSAPVLVTLILGVVVYALFLYWEAKMAKFPIVPVFIFRYKTVVGVFIATLMNGTTFFALLYYIPQYLQLVRGMSPTRSSLLLLPFLAPIAICVFTCGQITARTGHYRYLIIAGYSLWTVAQGLQCTIRENSSEGKIIGYLFMAGLASGMTFQTSLLAAQAAVSRQQMAVVTAVRNYLRLFGSCIALGICSSLINNALRQAAQNVGLSSQQIAILLNDPTSVRGDSIGLSDSEMKTIIAGYARGFSGVFYLTVAATGVAWLASVFLIGQHELTRADDKELKQAAKEARRRKKVEKGEVEQDAEKAEVEPAVGETAEWSQKS</sequence>
<feature type="compositionally biased region" description="Basic and acidic residues" evidence="7">
    <location>
        <begin position="587"/>
        <end position="600"/>
    </location>
</feature>